<reference evidence="2 3" key="1">
    <citation type="submission" date="2019-03" db="EMBL/GenBank/DDBJ databases">
        <title>Genomic Encyclopedia of Archaeal and Bacterial Type Strains, Phase II (KMG-II): from individual species to whole genera.</title>
        <authorList>
            <person name="Goeker M."/>
        </authorList>
    </citation>
    <scope>NUCLEOTIDE SEQUENCE [LARGE SCALE GENOMIC DNA]</scope>
    <source>
        <strain evidence="2 3">DSM 24425</strain>
    </source>
</reference>
<accession>A0A4R1GHU7</accession>
<sequence>MEYSVGILTMTVFFLVFDFFEISKDGNLSFKDVFIASVSFLVLNSLVLWFANKFFFKTNFLDIWIVSLKTTLLIFLICCPFFLLKKLLKR</sequence>
<feature type="transmembrane region" description="Helical" evidence="1">
    <location>
        <begin position="34"/>
        <end position="51"/>
    </location>
</feature>
<evidence type="ECO:0000313" key="3">
    <source>
        <dbReference type="Proteomes" id="UP000295777"/>
    </source>
</evidence>
<keyword evidence="1" id="KW-0472">Membrane</keyword>
<dbReference type="AlphaFoldDB" id="A0A4R1GHU7"/>
<keyword evidence="3" id="KW-1185">Reference proteome</keyword>
<keyword evidence="1" id="KW-1133">Transmembrane helix</keyword>
<comment type="caution">
    <text evidence="2">The sequence shown here is derived from an EMBL/GenBank/DDBJ whole genome shotgun (WGS) entry which is preliminary data.</text>
</comment>
<feature type="transmembrane region" description="Helical" evidence="1">
    <location>
        <begin position="63"/>
        <end position="84"/>
    </location>
</feature>
<gene>
    <name evidence="2" type="ORF">CLV27_0413</name>
</gene>
<dbReference type="Proteomes" id="UP000295777">
    <property type="component" value="Unassembled WGS sequence"/>
</dbReference>
<keyword evidence="1" id="KW-0812">Transmembrane</keyword>
<evidence type="ECO:0000313" key="2">
    <source>
        <dbReference type="EMBL" id="TCK06610.1"/>
    </source>
</evidence>
<name>A0A4R1GHU7_9BACT</name>
<protein>
    <submittedName>
        <fullName evidence="2">Uncharacterized protein</fullName>
    </submittedName>
</protein>
<proteinExistence type="predicted"/>
<organism evidence="2 3">
    <name type="scientific">Phorcysia thermohydrogeniphila</name>
    <dbReference type="NCBI Taxonomy" id="936138"/>
    <lineage>
        <taxon>Bacteria</taxon>
        <taxon>Pseudomonadati</taxon>
        <taxon>Aquificota</taxon>
        <taxon>Aquificia</taxon>
        <taxon>Desulfurobacteriales</taxon>
        <taxon>Desulfurobacteriaceae</taxon>
        <taxon>Phorcysia</taxon>
    </lineage>
</organism>
<feature type="transmembrane region" description="Helical" evidence="1">
    <location>
        <begin position="6"/>
        <end position="22"/>
    </location>
</feature>
<evidence type="ECO:0000256" key="1">
    <source>
        <dbReference type="SAM" id="Phobius"/>
    </source>
</evidence>
<dbReference type="EMBL" id="SMFV01000001">
    <property type="protein sequence ID" value="TCK06610.1"/>
    <property type="molecule type" value="Genomic_DNA"/>
</dbReference>